<organism evidence="1 2">
    <name type="scientific">Pleurodeles waltl</name>
    <name type="common">Iberian ribbed newt</name>
    <dbReference type="NCBI Taxonomy" id="8319"/>
    <lineage>
        <taxon>Eukaryota</taxon>
        <taxon>Metazoa</taxon>
        <taxon>Chordata</taxon>
        <taxon>Craniata</taxon>
        <taxon>Vertebrata</taxon>
        <taxon>Euteleostomi</taxon>
        <taxon>Amphibia</taxon>
        <taxon>Batrachia</taxon>
        <taxon>Caudata</taxon>
        <taxon>Salamandroidea</taxon>
        <taxon>Salamandridae</taxon>
        <taxon>Pleurodelinae</taxon>
        <taxon>Pleurodeles</taxon>
    </lineage>
</organism>
<comment type="caution">
    <text evidence="1">The sequence shown here is derived from an EMBL/GenBank/DDBJ whole genome shotgun (WGS) entry which is preliminary data.</text>
</comment>
<evidence type="ECO:0000313" key="1">
    <source>
        <dbReference type="EMBL" id="KAJ1189248.1"/>
    </source>
</evidence>
<dbReference type="Proteomes" id="UP001066276">
    <property type="component" value="Chromosome 3_1"/>
</dbReference>
<accession>A0AAV7UNC6</accession>
<evidence type="ECO:0000313" key="2">
    <source>
        <dbReference type="Proteomes" id="UP001066276"/>
    </source>
</evidence>
<dbReference type="AlphaFoldDB" id="A0AAV7UNC6"/>
<name>A0AAV7UNC6_PLEWA</name>
<protein>
    <submittedName>
        <fullName evidence="1">Uncharacterized protein</fullName>
    </submittedName>
</protein>
<proteinExistence type="predicted"/>
<sequence length="81" mass="9104">MRHSVTGPRRAALQEERPCGVAAVRDGKSAGYDLTWELRPGSWSVRTWAWRTSELRRFISGPRGAAIQKDRASKVRLRLAG</sequence>
<gene>
    <name evidence="1" type="ORF">NDU88_005998</name>
</gene>
<keyword evidence="2" id="KW-1185">Reference proteome</keyword>
<reference evidence="1" key="1">
    <citation type="journal article" date="2022" name="bioRxiv">
        <title>Sequencing and chromosome-scale assembly of the giantPleurodeles waltlgenome.</title>
        <authorList>
            <person name="Brown T."/>
            <person name="Elewa A."/>
            <person name="Iarovenko S."/>
            <person name="Subramanian E."/>
            <person name="Araus A.J."/>
            <person name="Petzold A."/>
            <person name="Susuki M."/>
            <person name="Suzuki K.-i.T."/>
            <person name="Hayashi T."/>
            <person name="Toyoda A."/>
            <person name="Oliveira C."/>
            <person name="Osipova E."/>
            <person name="Leigh N.D."/>
            <person name="Simon A."/>
            <person name="Yun M.H."/>
        </authorList>
    </citation>
    <scope>NUCLEOTIDE SEQUENCE</scope>
    <source>
        <strain evidence="1">20211129_DDA</strain>
        <tissue evidence="1">Liver</tissue>
    </source>
</reference>
<dbReference type="EMBL" id="JANPWB010000005">
    <property type="protein sequence ID" value="KAJ1189248.1"/>
    <property type="molecule type" value="Genomic_DNA"/>
</dbReference>